<organism evidence="1 2">
    <name type="scientific">Galdieria yellowstonensis</name>
    <dbReference type="NCBI Taxonomy" id="3028027"/>
    <lineage>
        <taxon>Eukaryota</taxon>
        <taxon>Rhodophyta</taxon>
        <taxon>Bangiophyceae</taxon>
        <taxon>Galdieriales</taxon>
        <taxon>Galdieriaceae</taxon>
        <taxon>Galdieria</taxon>
    </lineage>
</organism>
<keyword evidence="2" id="KW-1185">Reference proteome</keyword>
<dbReference type="Proteomes" id="UP001300502">
    <property type="component" value="Unassembled WGS sequence"/>
</dbReference>
<evidence type="ECO:0000313" key="2">
    <source>
        <dbReference type="Proteomes" id="UP001300502"/>
    </source>
</evidence>
<dbReference type="EMBL" id="JANCYU010000008">
    <property type="protein sequence ID" value="KAK4522766.1"/>
    <property type="molecule type" value="Genomic_DNA"/>
</dbReference>
<name>A0AAV9I2Z0_9RHOD</name>
<comment type="caution">
    <text evidence="1">The sequence shown here is derived from an EMBL/GenBank/DDBJ whole genome shotgun (WGS) entry which is preliminary data.</text>
</comment>
<sequence>MMMMRRGEGAILRITSDQYLLVGFDEEGVFHLRQRSFDPDDSDGRFRPYNDLFGIVRELFSCLIFSHSRWKERRPGRTELHQASIEEQLKKSTFKNAPASSFLYHQGFAMMDLSELLLEYTGGVPGLLVRAFGIVLE</sequence>
<protein>
    <submittedName>
        <fullName evidence="1">Uncharacterized protein</fullName>
    </submittedName>
</protein>
<dbReference type="AlphaFoldDB" id="A0AAV9I2Z0"/>
<reference evidence="1 2" key="1">
    <citation type="submission" date="2022-07" db="EMBL/GenBank/DDBJ databases">
        <title>Genome-wide signatures of adaptation to extreme environments.</title>
        <authorList>
            <person name="Cho C.H."/>
            <person name="Yoon H.S."/>
        </authorList>
    </citation>
    <scope>NUCLEOTIDE SEQUENCE [LARGE SCALE GENOMIC DNA]</scope>
    <source>
        <strain evidence="1 2">108.79 E11</strain>
    </source>
</reference>
<evidence type="ECO:0000313" key="1">
    <source>
        <dbReference type="EMBL" id="KAK4522766.1"/>
    </source>
</evidence>
<gene>
    <name evidence="1" type="ORF">GAYE_PCTG30G0656</name>
</gene>
<proteinExistence type="predicted"/>
<accession>A0AAV9I2Z0</accession>